<keyword evidence="4" id="KW-1185">Reference proteome</keyword>
<dbReference type="PROSITE" id="PS50238">
    <property type="entry name" value="RHOGAP"/>
    <property type="match status" value="1"/>
</dbReference>
<dbReference type="OrthoDB" id="3196451at2759"/>
<dbReference type="EMBL" id="JAEPRD010000101">
    <property type="protein sequence ID" value="KAG2199093.1"/>
    <property type="molecule type" value="Genomic_DNA"/>
</dbReference>
<keyword evidence="1" id="KW-0343">GTPase activation</keyword>
<dbReference type="Proteomes" id="UP000603453">
    <property type="component" value="Unassembled WGS sequence"/>
</dbReference>
<evidence type="ECO:0000259" key="2">
    <source>
        <dbReference type="PROSITE" id="PS50238"/>
    </source>
</evidence>
<dbReference type="SUPFAM" id="SSF48350">
    <property type="entry name" value="GTPase activation domain, GAP"/>
    <property type="match status" value="1"/>
</dbReference>
<dbReference type="Pfam" id="PF00620">
    <property type="entry name" value="RhoGAP"/>
    <property type="match status" value="1"/>
</dbReference>
<evidence type="ECO:0000313" key="4">
    <source>
        <dbReference type="Proteomes" id="UP000603453"/>
    </source>
</evidence>
<evidence type="ECO:0000256" key="1">
    <source>
        <dbReference type="ARBA" id="ARBA00022468"/>
    </source>
</evidence>
<dbReference type="GO" id="GO:0005938">
    <property type="term" value="C:cell cortex"/>
    <property type="evidence" value="ECO:0007669"/>
    <property type="project" value="TreeGrafter"/>
</dbReference>
<accession>A0A8H7QWN4</accession>
<dbReference type="InterPro" id="IPR008936">
    <property type="entry name" value="Rho_GTPase_activation_prot"/>
</dbReference>
<protein>
    <recommendedName>
        <fullName evidence="2">Rho-GAP domain-containing protein</fullName>
    </recommendedName>
</protein>
<proteinExistence type="predicted"/>
<organism evidence="3 4">
    <name type="scientific">Mucor saturninus</name>
    <dbReference type="NCBI Taxonomy" id="64648"/>
    <lineage>
        <taxon>Eukaryota</taxon>
        <taxon>Fungi</taxon>
        <taxon>Fungi incertae sedis</taxon>
        <taxon>Mucoromycota</taxon>
        <taxon>Mucoromycotina</taxon>
        <taxon>Mucoromycetes</taxon>
        <taxon>Mucorales</taxon>
        <taxon>Mucorineae</taxon>
        <taxon>Mucoraceae</taxon>
        <taxon>Mucor</taxon>
    </lineage>
</organism>
<dbReference type="InterPro" id="IPR051025">
    <property type="entry name" value="RhoGAP"/>
</dbReference>
<dbReference type="GO" id="GO:0005096">
    <property type="term" value="F:GTPase activator activity"/>
    <property type="evidence" value="ECO:0007669"/>
    <property type="project" value="UniProtKB-KW"/>
</dbReference>
<dbReference type="GO" id="GO:0007165">
    <property type="term" value="P:signal transduction"/>
    <property type="evidence" value="ECO:0007669"/>
    <property type="project" value="InterPro"/>
</dbReference>
<dbReference type="Gene3D" id="1.10.555.10">
    <property type="entry name" value="Rho GTPase activation protein"/>
    <property type="match status" value="1"/>
</dbReference>
<reference evidence="3" key="1">
    <citation type="submission" date="2020-12" db="EMBL/GenBank/DDBJ databases">
        <title>Metabolic potential, ecology and presence of endohyphal bacteria is reflected in genomic diversity of Mucoromycotina.</title>
        <authorList>
            <person name="Muszewska A."/>
            <person name="Okrasinska A."/>
            <person name="Steczkiewicz K."/>
            <person name="Drgas O."/>
            <person name="Orlowska M."/>
            <person name="Perlinska-Lenart U."/>
            <person name="Aleksandrzak-Piekarczyk T."/>
            <person name="Szatraj K."/>
            <person name="Zielenkiewicz U."/>
            <person name="Pilsyk S."/>
            <person name="Malc E."/>
            <person name="Mieczkowski P."/>
            <person name="Kruszewska J.S."/>
            <person name="Biernat P."/>
            <person name="Pawlowska J."/>
        </authorList>
    </citation>
    <scope>NUCLEOTIDE SEQUENCE</scope>
    <source>
        <strain evidence="3">WA0000017839</strain>
    </source>
</reference>
<sequence length="297" mass="33947">MEPLLETPSIKSWLKKVVSTNKKNTKSPDVFSVPLYESLQIANTHIAYEDRNTIIGSIPIVVAKCGSFLKDQGLYVEGVFRKSGSAKRLGELQHHFNSSSDFGIGLSWRGYTVHDAANCLRRFLNYLPEPVIIFRLYEPFRTVASKHEIMNTANDDDHHHDNKKVLIINEYQGLIDQLPIVNQYLLFYLLDLLALFTRYAKYTKMNSMALASVFTPGILLNPDHSMSPEHYKLSQRVVQFLIENQEHFHLPQSTLKNTVLTPTIDSHTMRQQLLRANTVPAKVNRFGPNDPLQIVNK</sequence>
<gene>
    <name evidence="3" type="ORF">INT47_005097</name>
</gene>
<dbReference type="AlphaFoldDB" id="A0A8H7QWN4"/>
<feature type="domain" description="Rho-GAP" evidence="2">
    <location>
        <begin position="33"/>
        <end position="249"/>
    </location>
</feature>
<dbReference type="SMART" id="SM00324">
    <property type="entry name" value="RhoGAP"/>
    <property type="match status" value="1"/>
</dbReference>
<dbReference type="PANTHER" id="PTHR15228:SF25">
    <property type="entry name" value="F-BAR DOMAIN-CONTAINING PROTEIN"/>
    <property type="match status" value="1"/>
</dbReference>
<dbReference type="PANTHER" id="PTHR15228">
    <property type="entry name" value="SPERMATHECAL PHYSIOLOGY VARIANT"/>
    <property type="match status" value="1"/>
</dbReference>
<dbReference type="GO" id="GO:0060237">
    <property type="term" value="P:regulation of fungal-type cell wall organization"/>
    <property type="evidence" value="ECO:0007669"/>
    <property type="project" value="TreeGrafter"/>
</dbReference>
<comment type="caution">
    <text evidence="3">The sequence shown here is derived from an EMBL/GenBank/DDBJ whole genome shotgun (WGS) entry which is preliminary data.</text>
</comment>
<dbReference type="InterPro" id="IPR000198">
    <property type="entry name" value="RhoGAP_dom"/>
</dbReference>
<name>A0A8H7QWN4_9FUNG</name>
<evidence type="ECO:0000313" key="3">
    <source>
        <dbReference type="EMBL" id="KAG2199093.1"/>
    </source>
</evidence>